<evidence type="ECO:0000313" key="14">
    <source>
        <dbReference type="Proteomes" id="UP000014071"/>
    </source>
</evidence>
<evidence type="ECO:0000313" key="13">
    <source>
        <dbReference type="EMBL" id="GAC96495.1"/>
    </source>
</evidence>
<evidence type="ECO:0000256" key="7">
    <source>
        <dbReference type="ARBA" id="ARBA00023034"/>
    </source>
</evidence>
<dbReference type="GO" id="GO:0015031">
    <property type="term" value="P:protein transport"/>
    <property type="evidence" value="ECO:0007669"/>
    <property type="project" value="UniProtKB-KW"/>
</dbReference>
<dbReference type="InterPro" id="IPR000727">
    <property type="entry name" value="T_SNARE_dom"/>
</dbReference>
<feature type="compositionally biased region" description="Low complexity" evidence="11">
    <location>
        <begin position="28"/>
        <end position="47"/>
    </location>
</feature>
<dbReference type="eggNOG" id="KOG3202">
    <property type="taxonomic scope" value="Eukaryota"/>
</dbReference>
<reference evidence="14" key="1">
    <citation type="journal article" date="2013" name="Genome Announc.">
        <title>Draft genome sequence of the basidiomycetous yeast-like fungus Pseudozyma hubeiensis SY62, which produces an abundant amount of the biosurfactant mannosylerythritol lipids.</title>
        <authorList>
            <person name="Konishi M."/>
            <person name="Hatada Y."/>
            <person name="Horiuchi J."/>
        </authorList>
    </citation>
    <scope>NUCLEOTIDE SEQUENCE [LARGE SCALE GENOMIC DNA]</scope>
    <source>
        <strain evidence="14">SY62</strain>
    </source>
</reference>
<dbReference type="InterPro" id="IPR010989">
    <property type="entry name" value="SNARE"/>
</dbReference>
<proteinExistence type="inferred from homology"/>
<dbReference type="SMART" id="SM00397">
    <property type="entry name" value="t_SNARE"/>
    <property type="match status" value="1"/>
</dbReference>
<dbReference type="CDD" id="cd15851">
    <property type="entry name" value="SNARE_Syntaxin6"/>
    <property type="match status" value="1"/>
</dbReference>
<dbReference type="FunFam" id="1.20.5.110:FF:000006">
    <property type="entry name" value="Syntaxin 6"/>
    <property type="match status" value="1"/>
</dbReference>
<dbReference type="Gene3D" id="1.20.58.90">
    <property type="match status" value="1"/>
</dbReference>
<dbReference type="GO" id="GO:0048193">
    <property type="term" value="P:Golgi vesicle transport"/>
    <property type="evidence" value="ECO:0007669"/>
    <property type="project" value="InterPro"/>
</dbReference>
<evidence type="ECO:0000256" key="6">
    <source>
        <dbReference type="ARBA" id="ARBA00022989"/>
    </source>
</evidence>
<evidence type="ECO:0000256" key="1">
    <source>
        <dbReference type="ARBA" id="ARBA00004409"/>
    </source>
</evidence>
<evidence type="ECO:0000256" key="8">
    <source>
        <dbReference type="ARBA" id="ARBA00023054"/>
    </source>
</evidence>
<keyword evidence="14" id="KW-1185">Reference proteome</keyword>
<dbReference type="Proteomes" id="UP000014071">
    <property type="component" value="Unassembled WGS sequence"/>
</dbReference>
<sequence>MSRDPYHDFASDLKSSLSSARSLSQSYRQLVSRSQAHASSSSSATNSGDVESAHDRLSDAIEGLRQDVEDVKQSVLVVERSGPERFGVSPEELRSRKAFVAECEAEVKALSQVVKSSPPGGRDRFDSVKIDLDDADEDATEAFEREQQQMLMSRQDSTLDKIGSTLSSLRNQAGMMGQEIGEQIEIIDAFDSEVDQSQGRLGKAMSKMDEVVRISDERLGGCHTHFDCIPHVTSPVAKGKTSSVIRDESSRMSKQSENIKDRVRRFGVARLHKDSLQLLQTNVRLRNNVYSLSLTTTSPTTRQLLTTL</sequence>
<dbReference type="GO" id="GO:0000139">
    <property type="term" value="C:Golgi membrane"/>
    <property type="evidence" value="ECO:0007669"/>
    <property type="project" value="UniProtKB-SubCell"/>
</dbReference>
<keyword evidence="6" id="KW-1133">Transmembrane helix</keyword>
<name>R9PEH1_PSEHS</name>
<keyword evidence="9" id="KW-0472">Membrane</keyword>
<comment type="similarity">
    <text evidence="2">Belongs to the syntaxin family.</text>
</comment>
<evidence type="ECO:0000259" key="12">
    <source>
        <dbReference type="PROSITE" id="PS50192"/>
    </source>
</evidence>
<keyword evidence="4" id="KW-0812">Transmembrane</keyword>
<feature type="region of interest" description="Disordered" evidence="11">
    <location>
        <begin position="28"/>
        <end position="55"/>
    </location>
</feature>
<dbReference type="HOGENOM" id="CLU_061883_0_1_1"/>
<dbReference type="AlphaFoldDB" id="R9PEH1"/>
<dbReference type="EMBL" id="DF238801">
    <property type="protein sequence ID" value="GAC96495.1"/>
    <property type="molecule type" value="Genomic_DNA"/>
</dbReference>
<keyword evidence="3" id="KW-0813">Transport</keyword>
<feature type="domain" description="T-SNARE coiled-coil homology" evidence="12">
    <location>
        <begin position="149"/>
        <end position="211"/>
    </location>
</feature>
<gene>
    <name evidence="13" type="ORF">PHSY_004075</name>
</gene>
<comment type="subcellular location">
    <subcellularLocation>
        <location evidence="1">Golgi apparatus membrane</location>
        <topology evidence="1">Single-pass type IV membrane protein</topology>
    </subcellularLocation>
</comment>
<evidence type="ECO:0000256" key="10">
    <source>
        <dbReference type="ARBA" id="ARBA00073343"/>
    </source>
</evidence>
<evidence type="ECO:0000256" key="4">
    <source>
        <dbReference type="ARBA" id="ARBA00022692"/>
    </source>
</evidence>
<accession>R9PEH1</accession>
<dbReference type="RefSeq" id="XP_012190082.1">
    <property type="nucleotide sequence ID" value="XM_012334692.1"/>
</dbReference>
<dbReference type="Gene3D" id="1.20.5.110">
    <property type="match status" value="1"/>
</dbReference>
<evidence type="ECO:0000256" key="3">
    <source>
        <dbReference type="ARBA" id="ARBA00022448"/>
    </source>
</evidence>
<evidence type="ECO:0000256" key="11">
    <source>
        <dbReference type="SAM" id="MobiDB-lite"/>
    </source>
</evidence>
<dbReference type="OrthoDB" id="546861at2759"/>
<keyword evidence="7" id="KW-0333">Golgi apparatus</keyword>
<keyword evidence="5" id="KW-0653">Protein transport</keyword>
<dbReference type="PROSITE" id="PS50192">
    <property type="entry name" value="T_SNARE"/>
    <property type="match status" value="1"/>
</dbReference>
<evidence type="ECO:0000256" key="9">
    <source>
        <dbReference type="ARBA" id="ARBA00023136"/>
    </source>
</evidence>
<dbReference type="GeneID" id="24109361"/>
<dbReference type="STRING" id="1305764.R9PEH1"/>
<organism evidence="13 14">
    <name type="scientific">Pseudozyma hubeiensis (strain SY62)</name>
    <name type="common">Yeast</name>
    <dbReference type="NCBI Taxonomy" id="1305764"/>
    <lineage>
        <taxon>Eukaryota</taxon>
        <taxon>Fungi</taxon>
        <taxon>Dikarya</taxon>
        <taxon>Basidiomycota</taxon>
        <taxon>Ustilaginomycotina</taxon>
        <taxon>Ustilaginomycetes</taxon>
        <taxon>Ustilaginales</taxon>
        <taxon>Ustilaginaceae</taxon>
        <taxon>Pseudozyma</taxon>
    </lineage>
</organism>
<protein>
    <recommendedName>
        <fullName evidence="10">t-SNARE affecting a late Golgi compartment protein 1</fullName>
    </recommendedName>
</protein>
<dbReference type="InterPro" id="IPR015260">
    <property type="entry name" value="Syntaxin-6/10/61_N"/>
</dbReference>
<evidence type="ECO:0000256" key="2">
    <source>
        <dbReference type="ARBA" id="ARBA00009063"/>
    </source>
</evidence>
<evidence type="ECO:0000256" key="5">
    <source>
        <dbReference type="ARBA" id="ARBA00022927"/>
    </source>
</evidence>
<dbReference type="Pfam" id="PF09177">
    <property type="entry name" value="STX6_10_61_N"/>
    <property type="match status" value="1"/>
</dbReference>
<dbReference type="SUPFAM" id="SSF58038">
    <property type="entry name" value="SNARE fusion complex"/>
    <property type="match status" value="1"/>
</dbReference>
<keyword evidence="8" id="KW-0175">Coiled coil</keyword>
<dbReference type="SUPFAM" id="SSF47661">
    <property type="entry name" value="t-snare proteins"/>
    <property type="match status" value="1"/>
</dbReference>